<reference evidence="3" key="2">
    <citation type="submission" date="2023-05" db="EMBL/GenBank/DDBJ databases">
        <authorList>
            <consortium name="Lawrence Berkeley National Laboratory"/>
            <person name="Steindorff A."/>
            <person name="Hensen N."/>
            <person name="Bonometti L."/>
            <person name="Westerberg I."/>
            <person name="Brannstrom I.O."/>
            <person name="Guillou S."/>
            <person name="Cros-Aarteil S."/>
            <person name="Calhoun S."/>
            <person name="Haridas S."/>
            <person name="Kuo A."/>
            <person name="Mondo S."/>
            <person name="Pangilinan J."/>
            <person name="Riley R."/>
            <person name="Labutti K."/>
            <person name="Andreopoulos B."/>
            <person name="Lipzen A."/>
            <person name="Chen C."/>
            <person name="Yanf M."/>
            <person name="Daum C."/>
            <person name="Ng V."/>
            <person name="Clum A."/>
            <person name="Ohm R."/>
            <person name="Martin F."/>
            <person name="Silar P."/>
            <person name="Natvig D."/>
            <person name="Lalanne C."/>
            <person name="Gautier V."/>
            <person name="Ament-Velasquez S.L."/>
            <person name="Kruys A."/>
            <person name="Hutchinson M.I."/>
            <person name="Powell A.J."/>
            <person name="Barry K."/>
            <person name="Miller A.N."/>
            <person name="Grigoriev I.V."/>
            <person name="Debuchy R."/>
            <person name="Gladieux P."/>
            <person name="Thoren M.H."/>
            <person name="Johannesson H."/>
        </authorList>
    </citation>
    <scope>NUCLEOTIDE SEQUENCE</scope>
    <source>
        <strain evidence="3">PSN309</strain>
    </source>
</reference>
<feature type="chain" id="PRO_5042914523" evidence="2">
    <location>
        <begin position="20"/>
        <end position="365"/>
    </location>
</feature>
<reference evidence="3" key="1">
    <citation type="journal article" date="2023" name="Mol. Phylogenet. Evol.">
        <title>Genome-scale phylogeny and comparative genomics of the fungal order Sordariales.</title>
        <authorList>
            <person name="Hensen N."/>
            <person name="Bonometti L."/>
            <person name="Westerberg I."/>
            <person name="Brannstrom I.O."/>
            <person name="Guillou S."/>
            <person name="Cros-Aarteil S."/>
            <person name="Calhoun S."/>
            <person name="Haridas S."/>
            <person name="Kuo A."/>
            <person name="Mondo S."/>
            <person name="Pangilinan J."/>
            <person name="Riley R."/>
            <person name="LaButti K."/>
            <person name="Andreopoulos B."/>
            <person name="Lipzen A."/>
            <person name="Chen C."/>
            <person name="Yan M."/>
            <person name="Daum C."/>
            <person name="Ng V."/>
            <person name="Clum A."/>
            <person name="Steindorff A."/>
            <person name="Ohm R.A."/>
            <person name="Martin F."/>
            <person name="Silar P."/>
            <person name="Natvig D.O."/>
            <person name="Lalanne C."/>
            <person name="Gautier V."/>
            <person name="Ament-Velasquez S.L."/>
            <person name="Kruys A."/>
            <person name="Hutchinson M.I."/>
            <person name="Powell A.J."/>
            <person name="Barry K."/>
            <person name="Miller A.N."/>
            <person name="Grigoriev I.V."/>
            <person name="Debuchy R."/>
            <person name="Gladieux P."/>
            <person name="Hiltunen Thoren M."/>
            <person name="Johannesson H."/>
        </authorList>
    </citation>
    <scope>NUCLEOTIDE SEQUENCE</scope>
    <source>
        <strain evidence="3">PSN309</strain>
    </source>
</reference>
<evidence type="ECO:0000313" key="4">
    <source>
        <dbReference type="Proteomes" id="UP001302126"/>
    </source>
</evidence>
<evidence type="ECO:0000256" key="1">
    <source>
        <dbReference type="SAM" id="MobiDB-lite"/>
    </source>
</evidence>
<evidence type="ECO:0000313" key="3">
    <source>
        <dbReference type="EMBL" id="KAK4183412.1"/>
    </source>
</evidence>
<feature type="compositionally biased region" description="Basic residues" evidence="1">
    <location>
        <begin position="133"/>
        <end position="168"/>
    </location>
</feature>
<feature type="signal peptide" evidence="2">
    <location>
        <begin position="1"/>
        <end position="19"/>
    </location>
</feature>
<accession>A0AAN7AEY8</accession>
<organism evidence="3 4">
    <name type="scientific">Podospora australis</name>
    <dbReference type="NCBI Taxonomy" id="1536484"/>
    <lineage>
        <taxon>Eukaryota</taxon>
        <taxon>Fungi</taxon>
        <taxon>Dikarya</taxon>
        <taxon>Ascomycota</taxon>
        <taxon>Pezizomycotina</taxon>
        <taxon>Sordariomycetes</taxon>
        <taxon>Sordariomycetidae</taxon>
        <taxon>Sordariales</taxon>
        <taxon>Podosporaceae</taxon>
        <taxon>Podospora</taxon>
    </lineage>
</organism>
<dbReference type="EMBL" id="MU864550">
    <property type="protein sequence ID" value="KAK4183412.1"/>
    <property type="molecule type" value="Genomic_DNA"/>
</dbReference>
<dbReference type="AlphaFoldDB" id="A0AAN7AEY8"/>
<comment type="caution">
    <text evidence="3">The sequence shown here is derived from an EMBL/GenBank/DDBJ whole genome shotgun (WGS) entry which is preliminary data.</text>
</comment>
<keyword evidence="4" id="KW-1185">Reference proteome</keyword>
<name>A0AAN7AEY8_9PEZI</name>
<feature type="region of interest" description="Disordered" evidence="1">
    <location>
        <begin position="122"/>
        <end position="190"/>
    </location>
</feature>
<evidence type="ECO:0000256" key="2">
    <source>
        <dbReference type="SAM" id="SignalP"/>
    </source>
</evidence>
<proteinExistence type="predicted"/>
<protein>
    <submittedName>
        <fullName evidence="3">Uncharacterized protein</fullName>
    </submittedName>
</protein>
<sequence length="365" mass="38833">MIAAIRIIIAALAAASTAASSSSVSHSVVTVGPNIQQLASGTSNPIRTVVTFNSNRIEVLAAEEHDVPKVVEKLHELCAGPLAADYPEICEHLGDVSWLPSIQPAADIELTTASLHPLIHSSIPKQTELASPKQRKPASPKQRKPASSKQRKPVPSKQRKPASSKQRKPASSVAPSALSPSPSTSPLTSAKLSLNPTVTATVSVSTIVEVTKIVSVPTTIENENTIFMPTTVEIENNTTLSMTARHTISFDKPMDVTDTTLTTSYARSWRSMQLYPSISWFRSAIPASGCTQTVPTFKKITDFSMSTVYASTMLMTKPLDCTCPNIMVVHVGGPGIVIDPKTTITLPEVLTETKLSCVGEPATAG</sequence>
<keyword evidence="2" id="KW-0732">Signal</keyword>
<gene>
    <name evidence="3" type="ORF">QBC35DRAFT_113094</name>
</gene>
<dbReference type="Proteomes" id="UP001302126">
    <property type="component" value="Unassembled WGS sequence"/>
</dbReference>
<feature type="compositionally biased region" description="Low complexity" evidence="1">
    <location>
        <begin position="169"/>
        <end position="190"/>
    </location>
</feature>